<gene>
    <name evidence="1" type="ORF">SDC9_207401</name>
</gene>
<reference evidence="1" key="1">
    <citation type="submission" date="2019-08" db="EMBL/GenBank/DDBJ databases">
        <authorList>
            <person name="Kucharzyk K."/>
            <person name="Murdoch R.W."/>
            <person name="Higgins S."/>
            <person name="Loffler F."/>
        </authorList>
    </citation>
    <scope>NUCLEOTIDE SEQUENCE</scope>
</reference>
<protein>
    <submittedName>
        <fullName evidence="1">Uncharacterized protein</fullName>
    </submittedName>
</protein>
<accession>A0A645JAC7</accession>
<sequence length="46" mass="5184">MLNDMGYKTGINVDKLIEAAKYEKSIINGNFSGHLVNIQKEQQCIN</sequence>
<comment type="caution">
    <text evidence="1">The sequence shown here is derived from an EMBL/GenBank/DDBJ whole genome shotgun (WGS) entry which is preliminary data.</text>
</comment>
<evidence type="ECO:0000313" key="1">
    <source>
        <dbReference type="EMBL" id="MPN59679.1"/>
    </source>
</evidence>
<name>A0A645JAC7_9ZZZZ</name>
<organism evidence="1">
    <name type="scientific">bioreactor metagenome</name>
    <dbReference type="NCBI Taxonomy" id="1076179"/>
    <lineage>
        <taxon>unclassified sequences</taxon>
        <taxon>metagenomes</taxon>
        <taxon>ecological metagenomes</taxon>
    </lineage>
</organism>
<proteinExistence type="predicted"/>
<dbReference type="AlphaFoldDB" id="A0A645JAC7"/>
<dbReference type="EMBL" id="VSSQ01133964">
    <property type="protein sequence ID" value="MPN59679.1"/>
    <property type="molecule type" value="Genomic_DNA"/>
</dbReference>